<dbReference type="PANTHER" id="PTHR21060:SF3">
    <property type="entry name" value="BUTYRATE KINASE 2-RELATED"/>
    <property type="match status" value="1"/>
</dbReference>
<gene>
    <name evidence="9 11" type="primary">buk</name>
    <name evidence="11" type="ORF">ENK44_15945</name>
</gene>
<dbReference type="GO" id="GO:0005737">
    <property type="term" value="C:cytoplasm"/>
    <property type="evidence" value="ECO:0007669"/>
    <property type="project" value="UniProtKB-SubCell"/>
</dbReference>
<evidence type="ECO:0000256" key="2">
    <source>
        <dbReference type="ARBA" id="ARBA00008748"/>
    </source>
</evidence>
<dbReference type="PANTHER" id="PTHR21060">
    <property type="entry name" value="ACETATE KINASE"/>
    <property type="match status" value="1"/>
</dbReference>
<evidence type="ECO:0000256" key="7">
    <source>
        <dbReference type="ARBA" id="ARBA00022840"/>
    </source>
</evidence>
<comment type="subcellular location">
    <subcellularLocation>
        <location evidence="1 9">Cytoplasm</location>
    </subcellularLocation>
</comment>
<dbReference type="PROSITE" id="PS01076">
    <property type="entry name" value="ACETATE_KINASE_2"/>
    <property type="match status" value="1"/>
</dbReference>
<protein>
    <recommendedName>
        <fullName evidence="9">Probable butyrate kinase</fullName>
        <shortName evidence="9">BK</shortName>
        <ecNumber evidence="9">2.7.2.7</ecNumber>
    </recommendedName>
    <alternativeName>
        <fullName evidence="9">Branched-chain carboxylic acid kinase</fullName>
    </alternativeName>
</protein>
<evidence type="ECO:0000256" key="4">
    <source>
        <dbReference type="ARBA" id="ARBA00022679"/>
    </source>
</evidence>
<evidence type="ECO:0000256" key="5">
    <source>
        <dbReference type="ARBA" id="ARBA00022741"/>
    </source>
</evidence>
<evidence type="ECO:0000256" key="1">
    <source>
        <dbReference type="ARBA" id="ARBA00004496"/>
    </source>
</evidence>
<dbReference type="Pfam" id="PF00871">
    <property type="entry name" value="Acetate_kinase"/>
    <property type="match status" value="1"/>
</dbReference>
<name>A0A7V4U370_CALAY</name>
<dbReference type="GO" id="GO:0008776">
    <property type="term" value="F:acetate kinase activity"/>
    <property type="evidence" value="ECO:0007669"/>
    <property type="project" value="TreeGrafter"/>
</dbReference>
<dbReference type="EMBL" id="DRQG01000149">
    <property type="protein sequence ID" value="HGY57201.1"/>
    <property type="molecule type" value="Genomic_DNA"/>
</dbReference>
<dbReference type="PROSITE" id="PS01075">
    <property type="entry name" value="ACETATE_KINASE_1"/>
    <property type="match status" value="1"/>
</dbReference>
<accession>A0A7V4U370</accession>
<proteinExistence type="inferred from homology"/>
<dbReference type="PIRSF" id="PIRSF036458">
    <property type="entry name" value="Butyrate_kin"/>
    <property type="match status" value="1"/>
</dbReference>
<dbReference type="GO" id="GO:0006083">
    <property type="term" value="P:acetate metabolic process"/>
    <property type="evidence" value="ECO:0007669"/>
    <property type="project" value="TreeGrafter"/>
</dbReference>
<organism evidence="11">
    <name type="scientific">Caldithrix abyssi</name>
    <dbReference type="NCBI Taxonomy" id="187145"/>
    <lineage>
        <taxon>Bacteria</taxon>
        <taxon>Pseudomonadati</taxon>
        <taxon>Calditrichota</taxon>
        <taxon>Calditrichia</taxon>
        <taxon>Calditrichales</taxon>
        <taxon>Calditrichaceae</taxon>
        <taxon>Caldithrix</taxon>
    </lineage>
</organism>
<dbReference type="SUPFAM" id="SSF53067">
    <property type="entry name" value="Actin-like ATPase domain"/>
    <property type="match status" value="2"/>
</dbReference>
<dbReference type="GO" id="GO:0005524">
    <property type="term" value="F:ATP binding"/>
    <property type="evidence" value="ECO:0007669"/>
    <property type="project" value="UniProtKB-KW"/>
</dbReference>
<comment type="caution">
    <text evidence="11">The sequence shown here is derived from an EMBL/GenBank/DDBJ whole genome shotgun (WGS) entry which is preliminary data.</text>
</comment>
<keyword evidence="3 9" id="KW-0963">Cytoplasm</keyword>
<dbReference type="InterPro" id="IPR011245">
    <property type="entry name" value="Butyrate_kin"/>
</dbReference>
<reference evidence="11" key="1">
    <citation type="journal article" date="2020" name="mSystems">
        <title>Genome- and Community-Level Interaction Insights into Carbon Utilization and Element Cycling Functions of Hydrothermarchaeota in Hydrothermal Sediment.</title>
        <authorList>
            <person name="Zhou Z."/>
            <person name="Liu Y."/>
            <person name="Xu W."/>
            <person name="Pan J."/>
            <person name="Luo Z.H."/>
            <person name="Li M."/>
        </authorList>
    </citation>
    <scope>NUCLEOTIDE SEQUENCE [LARGE SCALE GENOMIC DNA]</scope>
    <source>
        <strain evidence="11">HyVt-577</strain>
    </source>
</reference>
<evidence type="ECO:0000313" key="11">
    <source>
        <dbReference type="EMBL" id="HGY57201.1"/>
    </source>
</evidence>
<keyword evidence="5 9" id="KW-0547">Nucleotide-binding</keyword>
<dbReference type="Gene3D" id="3.30.420.40">
    <property type="match status" value="2"/>
</dbReference>
<evidence type="ECO:0000256" key="10">
    <source>
        <dbReference type="RuleBase" id="RU003835"/>
    </source>
</evidence>
<sequence>MPDTEPLILAVNPGSTSTKISVFKGDVEEFTRNIAHKIEELSRFNKASDQDLYRMEIIVRVLRKEGVPLEKLKAVVGRGGLLRPIEGGTYAVNEQMVADLKKGVLGDHPSNCGGLIAYAISKALGCLACIVDPVVVDELEDMARISGMPLIQRKSIFHALNQKAVAREIAAGLNKSYFDINVIIAHLGGGITVGAHRKGRVVDVNNGLDGDGPFSPERSGSVPVGDLVKAAFSGEYTLSDMKKLIKGHGGMVAYLGTHDLKNVEERIASGDQHALLIYKAMAYQVAKEIGSAATVLKGQVDGIGLTGGIAHSPDFIDLIKERVEFIAPVYVYPGEQEMRALALGALRVLRGEEKIKEYTF</sequence>
<keyword evidence="4 9" id="KW-0808">Transferase</keyword>
<dbReference type="InterPro" id="IPR000890">
    <property type="entry name" value="Aliphatic_acid_kin_short-chain"/>
</dbReference>
<dbReference type="NCBIfam" id="TIGR02707">
    <property type="entry name" value="butyr_kinase"/>
    <property type="match status" value="1"/>
</dbReference>
<dbReference type="InterPro" id="IPR043129">
    <property type="entry name" value="ATPase_NBD"/>
</dbReference>
<dbReference type="HAMAP" id="MF_00542">
    <property type="entry name" value="Butyrate_kinase"/>
    <property type="match status" value="1"/>
</dbReference>
<dbReference type="AlphaFoldDB" id="A0A7V4U370"/>
<dbReference type="PRINTS" id="PR00471">
    <property type="entry name" value="ACETATEKNASE"/>
</dbReference>
<evidence type="ECO:0000256" key="8">
    <source>
        <dbReference type="ARBA" id="ARBA00048596"/>
    </source>
</evidence>
<dbReference type="NCBIfam" id="NF002834">
    <property type="entry name" value="PRK03011.1-5"/>
    <property type="match status" value="1"/>
</dbReference>
<dbReference type="EC" id="2.7.2.7" evidence="9"/>
<dbReference type="Proteomes" id="UP000885779">
    <property type="component" value="Unassembled WGS sequence"/>
</dbReference>
<keyword evidence="7 9" id="KW-0067">ATP-binding</keyword>
<comment type="catalytic activity">
    <reaction evidence="8 9">
        <text>butanoate + ATP = butanoyl phosphate + ADP</text>
        <dbReference type="Rhea" id="RHEA:13585"/>
        <dbReference type="ChEBI" id="CHEBI:17968"/>
        <dbReference type="ChEBI" id="CHEBI:30616"/>
        <dbReference type="ChEBI" id="CHEBI:58079"/>
        <dbReference type="ChEBI" id="CHEBI:456216"/>
        <dbReference type="EC" id="2.7.2.7"/>
    </reaction>
</comment>
<dbReference type="GO" id="GO:0047761">
    <property type="term" value="F:butyrate kinase activity"/>
    <property type="evidence" value="ECO:0007669"/>
    <property type="project" value="UniProtKB-UniRule"/>
</dbReference>
<evidence type="ECO:0000256" key="3">
    <source>
        <dbReference type="ARBA" id="ARBA00022490"/>
    </source>
</evidence>
<evidence type="ECO:0000256" key="9">
    <source>
        <dbReference type="HAMAP-Rule" id="MF_00542"/>
    </source>
</evidence>
<keyword evidence="6 9" id="KW-0418">Kinase</keyword>
<comment type="similarity">
    <text evidence="2 9 10">Belongs to the acetokinase family.</text>
</comment>
<dbReference type="InterPro" id="IPR023865">
    <property type="entry name" value="Aliphatic_acid_kinase_CS"/>
</dbReference>
<evidence type="ECO:0000256" key="6">
    <source>
        <dbReference type="ARBA" id="ARBA00022777"/>
    </source>
</evidence>
<dbReference type="CDD" id="cd24011">
    <property type="entry name" value="ASKHA_NBD_BK"/>
    <property type="match status" value="1"/>
</dbReference>